<reference evidence="3" key="1">
    <citation type="submission" date="2019-04" db="EMBL/GenBank/DDBJ databases">
        <title>NAS-01 Genome Sequencing.</title>
        <authorList>
            <person name="Kato S."/>
            <person name="Itoh T."/>
            <person name="Ohkuma M."/>
        </authorList>
    </citation>
    <scope>NUCLEOTIDE SEQUENCE [LARGE SCALE GENOMIC DNA]</scope>
    <source>
        <strain evidence="3">NAS-01</strain>
        <plasmid evidence="3">pATS2</plasmid>
    </source>
</reference>
<dbReference type="Gene3D" id="3.40.50.300">
    <property type="entry name" value="P-loop containing nucleotide triphosphate hydrolases"/>
    <property type="match status" value="1"/>
</dbReference>
<keyword evidence="2" id="KW-0255">Endonuclease</keyword>
<dbReference type="GO" id="GO:0004519">
    <property type="term" value="F:endonuclease activity"/>
    <property type="evidence" value="ECO:0007669"/>
    <property type="project" value="UniProtKB-KW"/>
</dbReference>
<dbReference type="REBASE" id="363177">
    <property type="entry name" value="AsaNAS01ORF20034P"/>
</dbReference>
<name>A0A6N4TF52_9BACT</name>
<keyword evidence="2" id="KW-0614">Plasmid</keyword>
<dbReference type="GO" id="GO:0005524">
    <property type="term" value="F:ATP binding"/>
    <property type="evidence" value="ECO:0007669"/>
    <property type="project" value="InterPro"/>
</dbReference>
<proteinExistence type="predicted"/>
<dbReference type="GO" id="GO:0036121">
    <property type="term" value="F:double-stranded DNA helicase activity"/>
    <property type="evidence" value="ECO:0007669"/>
    <property type="project" value="TreeGrafter"/>
</dbReference>
<dbReference type="InterPro" id="IPR050742">
    <property type="entry name" value="Helicase_Restrict-Modif_Enz"/>
</dbReference>
<accession>A0A6N4TF52</accession>
<dbReference type="GO" id="GO:0061749">
    <property type="term" value="F:forked DNA-dependent helicase activity"/>
    <property type="evidence" value="ECO:0007669"/>
    <property type="project" value="TreeGrafter"/>
</dbReference>
<dbReference type="PANTHER" id="PTHR47396">
    <property type="entry name" value="TYPE I RESTRICTION ENZYME ECOKI R PROTEIN"/>
    <property type="match status" value="1"/>
</dbReference>
<gene>
    <name evidence="2" type="ORF">ATHSA_p20035</name>
</gene>
<evidence type="ECO:0000259" key="1">
    <source>
        <dbReference type="Pfam" id="PF04851"/>
    </source>
</evidence>
<dbReference type="Pfam" id="PF04851">
    <property type="entry name" value="ResIII"/>
    <property type="match status" value="1"/>
</dbReference>
<sequence length="250" mass="29986">MELYLQNIMESIQFENLPSEWTNFDFVKFSDKKKLFDYQQDALKNVLKALYKYYKDFNADKRLFFQFYKNNGFSENLDFVINNNKILSIFEEFNNDYGITGNTIAFYNFINRMSFWMATGSGKTIVIVKLIELLINLMKENQIPKKDILFLTYREDLIDQFKSHIEEFNKSIGNLNINLNDLKQYDSIKRESRMNINNGVDIFYYRSDLISDEQKDKIIDFRNYDNNGNWYILLDEAHKGDREDSKRVCQ</sequence>
<dbReference type="SUPFAM" id="SSF52540">
    <property type="entry name" value="P-loop containing nucleoside triphosphate hydrolases"/>
    <property type="match status" value="1"/>
</dbReference>
<evidence type="ECO:0000313" key="2">
    <source>
        <dbReference type="EMBL" id="BBJ29125.1"/>
    </source>
</evidence>
<dbReference type="InterPro" id="IPR006935">
    <property type="entry name" value="Helicase/UvrB_N"/>
</dbReference>
<dbReference type="GO" id="GO:0000403">
    <property type="term" value="F:Y-form DNA binding"/>
    <property type="evidence" value="ECO:0007669"/>
    <property type="project" value="TreeGrafter"/>
</dbReference>
<geneLocation type="plasmid" evidence="2 3">
    <name>pATS2</name>
</geneLocation>
<organism evidence="2 3">
    <name type="scientific">Athalassotoga saccharophila</name>
    <dbReference type="NCBI Taxonomy" id="1441386"/>
    <lineage>
        <taxon>Bacteria</taxon>
        <taxon>Thermotogati</taxon>
        <taxon>Thermotogota</taxon>
        <taxon>Thermotogae</taxon>
        <taxon>Mesoaciditogales</taxon>
        <taxon>Mesoaciditogaceae</taxon>
        <taxon>Athalassotoga</taxon>
    </lineage>
</organism>
<dbReference type="EMBL" id="AP019553">
    <property type="protein sequence ID" value="BBJ29125.1"/>
    <property type="molecule type" value="Genomic_DNA"/>
</dbReference>
<dbReference type="AlphaFoldDB" id="A0A6N4TF52"/>
<dbReference type="Proteomes" id="UP000463916">
    <property type="component" value="Plasmid pATS2"/>
</dbReference>
<keyword evidence="2" id="KW-0378">Hydrolase</keyword>
<dbReference type="GO" id="GO:0016787">
    <property type="term" value="F:hydrolase activity"/>
    <property type="evidence" value="ECO:0007669"/>
    <property type="project" value="InterPro"/>
</dbReference>
<dbReference type="KEGG" id="asac:ATHSA_p20035"/>
<keyword evidence="3" id="KW-1185">Reference proteome</keyword>
<feature type="domain" description="Helicase/UvrB N-terminal" evidence="1">
    <location>
        <begin position="33"/>
        <end position="243"/>
    </location>
</feature>
<keyword evidence="2" id="KW-0540">Nuclease</keyword>
<protein>
    <submittedName>
        <fullName evidence="2">Type III restriction-modification system DNA endonuclease</fullName>
    </submittedName>
</protein>
<dbReference type="PANTHER" id="PTHR47396:SF1">
    <property type="entry name" value="ATP-DEPENDENT HELICASE IRC3-RELATED"/>
    <property type="match status" value="1"/>
</dbReference>
<evidence type="ECO:0000313" key="3">
    <source>
        <dbReference type="Proteomes" id="UP000463916"/>
    </source>
</evidence>
<dbReference type="InterPro" id="IPR027417">
    <property type="entry name" value="P-loop_NTPase"/>
</dbReference>